<dbReference type="InterPro" id="IPR000847">
    <property type="entry name" value="LysR_HTH_N"/>
</dbReference>
<name>A0A8I1FL31_9PSED</name>
<dbReference type="Gene3D" id="1.10.10.10">
    <property type="entry name" value="Winged helix-like DNA-binding domain superfamily/Winged helix DNA-binding domain"/>
    <property type="match status" value="1"/>
</dbReference>
<comment type="caution">
    <text evidence="6">The sequence shown here is derived from an EMBL/GenBank/DDBJ whole genome shotgun (WGS) entry which is preliminary data.</text>
</comment>
<dbReference type="InterPro" id="IPR005119">
    <property type="entry name" value="LysR_subst-bd"/>
</dbReference>
<dbReference type="InterPro" id="IPR036390">
    <property type="entry name" value="WH_DNA-bd_sf"/>
</dbReference>
<dbReference type="RefSeq" id="WP_046810745.1">
    <property type="nucleotide sequence ID" value="NZ_JAEKCZ010000005.1"/>
</dbReference>
<keyword evidence="2" id="KW-0805">Transcription regulation</keyword>
<dbReference type="FunFam" id="1.10.10.10:FF:000001">
    <property type="entry name" value="LysR family transcriptional regulator"/>
    <property type="match status" value="1"/>
</dbReference>
<keyword evidence="4" id="KW-0804">Transcription</keyword>
<protein>
    <submittedName>
        <fullName evidence="6">LysR family transcriptional regulator</fullName>
    </submittedName>
</protein>
<proteinExistence type="inferred from homology"/>
<sequence>MNNDHKPARPIFDLDMLRTMVMVADCGSFTTAATRLHSTQSTVSQKVRRLEELVGHQLLDRSSREIHPTDAGIILLGYARHLLAVSNQLGEALSSGMSVTIRLGVPDDFAASNTMPVLAAFNRKHPKVKLEIISGLSADLLRSYDRGELDLILIKQRRHSREANACRSETMEWIDSATRPCFEQDPIPLVTFPSRGLYRDDMISALEALGRTWRICFTGTSLASIQEAVANGFGISLLPTRAVTSDHKVLGINDGLSPITAFEIAVFHRPTTDPVVKELADVLIQIVDEEGQ</sequence>
<dbReference type="Gene3D" id="3.40.190.10">
    <property type="entry name" value="Periplasmic binding protein-like II"/>
    <property type="match status" value="2"/>
</dbReference>
<comment type="similarity">
    <text evidence="1">Belongs to the LysR transcriptional regulatory family.</text>
</comment>
<dbReference type="InterPro" id="IPR036388">
    <property type="entry name" value="WH-like_DNA-bd_sf"/>
</dbReference>
<dbReference type="PANTHER" id="PTHR30579:SF7">
    <property type="entry name" value="HTH-TYPE TRANSCRIPTIONAL REGULATOR LRHA-RELATED"/>
    <property type="match status" value="1"/>
</dbReference>
<dbReference type="PROSITE" id="PS50931">
    <property type="entry name" value="HTH_LYSR"/>
    <property type="match status" value="1"/>
</dbReference>
<dbReference type="Pfam" id="PF03466">
    <property type="entry name" value="LysR_substrate"/>
    <property type="match status" value="1"/>
</dbReference>
<reference evidence="6" key="1">
    <citation type="submission" date="2020-12" db="EMBL/GenBank/DDBJ databases">
        <title>Antibiotic resistance and phylogeny of Pseudomonas spp. isolated over three decades from chicken meat in the Norwegian food chain.</title>
        <authorList>
            <person name="Moen B."/>
        </authorList>
    </citation>
    <scope>NUCLEOTIDE SEQUENCE</scope>
    <source>
        <strain evidence="6">MF6762</strain>
    </source>
</reference>
<evidence type="ECO:0000256" key="3">
    <source>
        <dbReference type="ARBA" id="ARBA00023125"/>
    </source>
</evidence>
<dbReference type="Pfam" id="PF00126">
    <property type="entry name" value="HTH_1"/>
    <property type="match status" value="1"/>
</dbReference>
<evidence type="ECO:0000256" key="2">
    <source>
        <dbReference type="ARBA" id="ARBA00023015"/>
    </source>
</evidence>
<keyword evidence="3" id="KW-0238">DNA-binding</keyword>
<dbReference type="PANTHER" id="PTHR30579">
    <property type="entry name" value="TRANSCRIPTIONAL REGULATOR"/>
    <property type="match status" value="1"/>
</dbReference>
<dbReference type="GO" id="GO:0003700">
    <property type="term" value="F:DNA-binding transcription factor activity"/>
    <property type="evidence" value="ECO:0007669"/>
    <property type="project" value="InterPro"/>
</dbReference>
<feature type="domain" description="HTH lysR-type" evidence="5">
    <location>
        <begin position="12"/>
        <end position="69"/>
    </location>
</feature>
<organism evidence="6 7">
    <name type="scientific">Pseudomonas psychrophila</name>
    <dbReference type="NCBI Taxonomy" id="122355"/>
    <lineage>
        <taxon>Bacteria</taxon>
        <taxon>Pseudomonadati</taxon>
        <taxon>Pseudomonadota</taxon>
        <taxon>Gammaproteobacteria</taxon>
        <taxon>Pseudomonadales</taxon>
        <taxon>Pseudomonadaceae</taxon>
        <taxon>Pseudomonas</taxon>
    </lineage>
</organism>
<dbReference type="PRINTS" id="PR00039">
    <property type="entry name" value="HTHLYSR"/>
</dbReference>
<accession>A0A8I1FL31</accession>
<evidence type="ECO:0000256" key="4">
    <source>
        <dbReference type="ARBA" id="ARBA00023163"/>
    </source>
</evidence>
<dbReference type="InterPro" id="IPR050176">
    <property type="entry name" value="LTTR"/>
</dbReference>
<dbReference type="AlphaFoldDB" id="A0A8I1FL31"/>
<evidence type="ECO:0000256" key="1">
    <source>
        <dbReference type="ARBA" id="ARBA00009437"/>
    </source>
</evidence>
<evidence type="ECO:0000259" key="5">
    <source>
        <dbReference type="PROSITE" id="PS50931"/>
    </source>
</evidence>
<dbReference type="Proteomes" id="UP000658390">
    <property type="component" value="Unassembled WGS sequence"/>
</dbReference>
<dbReference type="SUPFAM" id="SSF53850">
    <property type="entry name" value="Periplasmic binding protein-like II"/>
    <property type="match status" value="1"/>
</dbReference>
<evidence type="ECO:0000313" key="6">
    <source>
        <dbReference type="EMBL" id="MBJ2256296.1"/>
    </source>
</evidence>
<evidence type="ECO:0000313" key="7">
    <source>
        <dbReference type="Proteomes" id="UP000658390"/>
    </source>
</evidence>
<dbReference type="EMBL" id="JAEKCZ010000005">
    <property type="protein sequence ID" value="MBJ2256296.1"/>
    <property type="molecule type" value="Genomic_DNA"/>
</dbReference>
<dbReference type="GO" id="GO:0003677">
    <property type="term" value="F:DNA binding"/>
    <property type="evidence" value="ECO:0007669"/>
    <property type="project" value="UniProtKB-KW"/>
</dbReference>
<dbReference type="SUPFAM" id="SSF46785">
    <property type="entry name" value="Winged helix' DNA-binding domain"/>
    <property type="match status" value="1"/>
</dbReference>
<gene>
    <name evidence="6" type="ORF">JFT45_07170</name>
</gene>